<organism evidence="2 3">
    <name type="scientific">Clitoria ternatea</name>
    <name type="common">Butterfly pea</name>
    <dbReference type="NCBI Taxonomy" id="43366"/>
    <lineage>
        <taxon>Eukaryota</taxon>
        <taxon>Viridiplantae</taxon>
        <taxon>Streptophyta</taxon>
        <taxon>Embryophyta</taxon>
        <taxon>Tracheophyta</taxon>
        <taxon>Spermatophyta</taxon>
        <taxon>Magnoliopsida</taxon>
        <taxon>eudicotyledons</taxon>
        <taxon>Gunneridae</taxon>
        <taxon>Pentapetalae</taxon>
        <taxon>rosids</taxon>
        <taxon>fabids</taxon>
        <taxon>Fabales</taxon>
        <taxon>Fabaceae</taxon>
        <taxon>Papilionoideae</taxon>
        <taxon>50 kb inversion clade</taxon>
        <taxon>NPAAA clade</taxon>
        <taxon>indigoferoid/millettioid clade</taxon>
        <taxon>Phaseoleae</taxon>
        <taxon>Clitoria</taxon>
    </lineage>
</organism>
<dbReference type="AlphaFoldDB" id="A0AAN9PG40"/>
<dbReference type="EMBL" id="JAYKXN010000004">
    <property type="protein sequence ID" value="KAK7295772.1"/>
    <property type="molecule type" value="Genomic_DNA"/>
</dbReference>
<name>A0AAN9PG40_CLITE</name>
<reference evidence="2 3" key="1">
    <citation type="submission" date="2024-01" db="EMBL/GenBank/DDBJ databases">
        <title>The genomes of 5 underutilized Papilionoideae crops provide insights into root nodulation and disease resistance.</title>
        <authorList>
            <person name="Yuan L."/>
        </authorList>
    </citation>
    <scope>NUCLEOTIDE SEQUENCE [LARGE SCALE GENOMIC DNA]</scope>
    <source>
        <strain evidence="2">LY-2023</strain>
        <tissue evidence="2">Leaf</tissue>
    </source>
</reference>
<gene>
    <name evidence="2" type="ORF">RJT34_18684</name>
</gene>
<dbReference type="Proteomes" id="UP001359559">
    <property type="component" value="Unassembled WGS sequence"/>
</dbReference>
<evidence type="ECO:0000256" key="1">
    <source>
        <dbReference type="SAM" id="MobiDB-lite"/>
    </source>
</evidence>
<comment type="caution">
    <text evidence="2">The sequence shown here is derived from an EMBL/GenBank/DDBJ whole genome shotgun (WGS) entry which is preliminary data.</text>
</comment>
<sequence length="88" mass="10178">MLLTTSSFCYSKELMTGLCYRFLRKDLFVKCNPVTSDPLLFVAVKDCSKSEEELLHEKVVSKKGKKSREREIAESGKEESDDELNDWH</sequence>
<proteinExistence type="predicted"/>
<keyword evidence="3" id="KW-1185">Reference proteome</keyword>
<protein>
    <submittedName>
        <fullName evidence="2">Uncharacterized protein</fullName>
    </submittedName>
</protein>
<feature type="compositionally biased region" description="Acidic residues" evidence="1">
    <location>
        <begin position="79"/>
        <end position="88"/>
    </location>
</feature>
<feature type="region of interest" description="Disordered" evidence="1">
    <location>
        <begin position="63"/>
        <end position="88"/>
    </location>
</feature>
<feature type="compositionally biased region" description="Basic and acidic residues" evidence="1">
    <location>
        <begin position="68"/>
        <end position="78"/>
    </location>
</feature>
<evidence type="ECO:0000313" key="2">
    <source>
        <dbReference type="EMBL" id="KAK7295772.1"/>
    </source>
</evidence>
<evidence type="ECO:0000313" key="3">
    <source>
        <dbReference type="Proteomes" id="UP001359559"/>
    </source>
</evidence>
<accession>A0AAN9PG40</accession>